<dbReference type="InterPro" id="IPR004446">
    <property type="entry name" value="Heptose_bisP_phosphatase"/>
</dbReference>
<dbReference type="GO" id="GO:0046872">
    <property type="term" value="F:metal ion binding"/>
    <property type="evidence" value="ECO:0007669"/>
    <property type="project" value="UniProtKB-KW"/>
</dbReference>
<keyword evidence="2 9" id="KW-0963">Cytoplasm</keyword>
<evidence type="ECO:0000256" key="13">
    <source>
        <dbReference type="PIRSR" id="PIRSR004682-4"/>
    </source>
</evidence>
<evidence type="ECO:0000256" key="4">
    <source>
        <dbReference type="ARBA" id="ARBA00022801"/>
    </source>
</evidence>
<dbReference type="EC" id="3.1.3.-" evidence="9"/>
<evidence type="ECO:0000256" key="6">
    <source>
        <dbReference type="ARBA" id="ARBA00023277"/>
    </source>
</evidence>
<evidence type="ECO:0000256" key="9">
    <source>
        <dbReference type="PIRNR" id="PIRNR004682"/>
    </source>
</evidence>
<evidence type="ECO:0000256" key="11">
    <source>
        <dbReference type="PIRSR" id="PIRSR004682-2"/>
    </source>
</evidence>
<keyword evidence="13" id="KW-0460">Magnesium</keyword>
<evidence type="ECO:0000256" key="3">
    <source>
        <dbReference type="ARBA" id="ARBA00022723"/>
    </source>
</evidence>
<comment type="cofactor">
    <cofactor evidence="13">
        <name>Mg(2+)</name>
        <dbReference type="ChEBI" id="CHEBI:18420"/>
    </cofactor>
</comment>
<evidence type="ECO:0000256" key="1">
    <source>
        <dbReference type="ARBA" id="ARBA00004496"/>
    </source>
</evidence>
<comment type="similarity">
    <text evidence="8 9">Belongs to the gmhB family.</text>
</comment>
<feature type="site" description="Stabilizes the phosphoryl group" evidence="12">
    <location>
        <position position="109"/>
    </location>
</feature>
<keyword evidence="15" id="KW-1185">Reference proteome</keyword>
<organism evidence="14 15">
    <name type="scientific">Trinickia caryophylli</name>
    <name type="common">Paraburkholderia caryophylli</name>
    <dbReference type="NCBI Taxonomy" id="28094"/>
    <lineage>
        <taxon>Bacteria</taxon>
        <taxon>Pseudomonadati</taxon>
        <taxon>Pseudomonadota</taxon>
        <taxon>Betaproteobacteria</taxon>
        <taxon>Burkholderiales</taxon>
        <taxon>Burkholderiaceae</taxon>
        <taxon>Trinickia</taxon>
    </lineage>
</organism>
<dbReference type="FunFam" id="3.40.50.1000:FF:000037">
    <property type="entry name" value="D,D-heptose 1,7-bisphosphate phosphatase"/>
    <property type="match status" value="1"/>
</dbReference>
<evidence type="ECO:0000313" key="14">
    <source>
        <dbReference type="EMBL" id="SMF00070.1"/>
    </source>
</evidence>
<feature type="binding site" evidence="11">
    <location>
        <begin position="51"/>
        <end position="54"/>
    </location>
    <ligand>
        <name>substrate</name>
    </ligand>
</feature>
<dbReference type="GO" id="GO:0016791">
    <property type="term" value="F:phosphatase activity"/>
    <property type="evidence" value="ECO:0007669"/>
    <property type="project" value="InterPro"/>
</dbReference>
<dbReference type="InterPro" id="IPR036412">
    <property type="entry name" value="HAD-like_sf"/>
</dbReference>
<evidence type="ECO:0000256" key="7">
    <source>
        <dbReference type="ARBA" id="ARBA00031828"/>
    </source>
</evidence>
<dbReference type="PIRSF" id="PIRSF004682">
    <property type="entry name" value="GmhB"/>
    <property type="match status" value="1"/>
</dbReference>
<evidence type="ECO:0000256" key="12">
    <source>
        <dbReference type="PIRSR" id="PIRSR004682-3"/>
    </source>
</evidence>
<evidence type="ECO:0000256" key="2">
    <source>
        <dbReference type="ARBA" id="ARBA00022490"/>
    </source>
</evidence>
<dbReference type="NCBIfam" id="TIGR01662">
    <property type="entry name" value="HAD-SF-IIIA"/>
    <property type="match status" value="1"/>
</dbReference>
<feature type="binding site" evidence="11">
    <location>
        <position position="135"/>
    </location>
    <ligand>
        <name>substrate</name>
    </ligand>
</feature>
<dbReference type="NCBIfam" id="TIGR00213">
    <property type="entry name" value="GmhB_yaeD"/>
    <property type="match status" value="1"/>
</dbReference>
<keyword evidence="6 9" id="KW-0119">Carbohydrate metabolism</keyword>
<keyword evidence="4 9" id="KW-0378">Hydrolase</keyword>
<dbReference type="PANTHER" id="PTHR42891">
    <property type="entry name" value="D-GLYCERO-BETA-D-MANNO-HEPTOSE-1,7-BISPHOSPHATE 7-PHOSPHATASE"/>
    <property type="match status" value="1"/>
</dbReference>
<feature type="binding site" evidence="11">
    <location>
        <begin position="108"/>
        <end position="109"/>
    </location>
    <ligand>
        <name>substrate</name>
    </ligand>
</feature>
<feature type="site" description="Stabilizes the phosphoryl group" evidence="12">
    <location>
        <position position="51"/>
    </location>
</feature>
<dbReference type="Pfam" id="PF13242">
    <property type="entry name" value="Hydrolase_like"/>
    <property type="match status" value="1"/>
</dbReference>
<evidence type="ECO:0000313" key="15">
    <source>
        <dbReference type="Proteomes" id="UP000192911"/>
    </source>
</evidence>
<dbReference type="NCBIfam" id="TIGR01656">
    <property type="entry name" value="Histidinol-ppas"/>
    <property type="match status" value="1"/>
</dbReference>
<dbReference type="OrthoDB" id="9781367at2"/>
<name>A0A1X7CPK7_TRICW</name>
<sequence>MARPALFLDRDGVINVDKHYVHRREDFEFVEGIFDLCAHAMTAGMALVVVTNQAGIGRGYYTEREFHDLTEWMRGRFTAHGVTLDAVYFCPFHPEHGLGRYKTESCDRKPNPGMIVRACSDLRLDPARSALVGDKPSDIAAGRAAGVGKTILLNDRGEPCTPEPDLVVRSLAQLDAWLFGGSFASTGT</sequence>
<dbReference type="EMBL" id="FXAH01000001">
    <property type="protein sequence ID" value="SMF00070.1"/>
    <property type="molecule type" value="Genomic_DNA"/>
</dbReference>
<evidence type="ECO:0000256" key="5">
    <source>
        <dbReference type="ARBA" id="ARBA00022833"/>
    </source>
</evidence>
<accession>A0A1X7CPK7</accession>
<feature type="binding site" evidence="11">
    <location>
        <begin position="17"/>
        <end position="20"/>
    </location>
    <ligand>
        <name>substrate</name>
    </ligand>
</feature>
<proteinExistence type="inferred from homology"/>
<feature type="binding site" evidence="13">
    <location>
        <position position="135"/>
    </location>
    <ligand>
        <name>Mg(2+)</name>
        <dbReference type="ChEBI" id="CHEBI:18420"/>
    </ligand>
</feature>
<dbReference type="STRING" id="28094.SAMN06295900_101690"/>
<feature type="active site" description="Nucleophile" evidence="10">
    <location>
        <position position="9"/>
    </location>
</feature>
<dbReference type="SUPFAM" id="SSF56784">
    <property type="entry name" value="HAD-like"/>
    <property type="match status" value="1"/>
</dbReference>
<gene>
    <name evidence="14" type="ORF">SAMN06295900_101690</name>
</gene>
<dbReference type="InterPro" id="IPR006549">
    <property type="entry name" value="HAD-SF_hydro_IIIA"/>
</dbReference>
<feature type="binding site" evidence="11">
    <location>
        <begin position="9"/>
        <end position="11"/>
    </location>
    <ligand>
        <name>substrate</name>
    </ligand>
</feature>
<dbReference type="AlphaFoldDB" id="A0A1X7CPK7"/>
<feature type="binding site" evidence="13">
    <location>
        <position position="134"/>
    </location>
    <ligand>
        <name>Mg(2+)</name>
        <dbReference type="ChEBI" id="CHEBI:18420"/>
    </ligand>
</feature>
<feature type="active site" description="Nucleophile" evidence="10">
    <location>
        <position position="11"/>
    </location>
</feature>
<dbReference type="GO" id="GO:0005975">
    <property type="term" value="P:carbohydrate metabolic process"/>
    <property type="evidence" value="ECO:0007669"/>
    <property type="project" value="InterPro"/>
</dbReference>
<dbReference type="Gene3D" id="3.40.50.1000">
    <property type="entry name" value="HAD superfamily/HAD-like"/>
    <property type="match status" value="1"/>
</dbReference>
<dbReference type="PANTHER" id="PTHR42891:SF1">
    <property type="entry name" value="D-GLYCERO-BETA-D-MANNO-HEPTOSE-1,7-BISPHOSPHATE 7-PHOSPHATASE"/>
    <property type="match status" value="1"/>
</dbReference>
<feature type="binding site" evidence="13">
    <location>
        <position position="9"/>
    </location>
    <ligand>
        <name>Mg(2+)</name>
        <dbReference type="ChEBI" id="CHEBI:18420"/>
    </ligand>
</feature>
<keyword evidence="3 13" id="KW-0479">Metal-binding</keyword>
<feature type="site" description="Contributes to substrate recognition" evidence="12">
    <location>
        <position position="108"/>
    </location>
</feature>
<dbReference type="InterPro" id="IPR006543">
    <property type="entry name" value="Histidinol-phos"/>
</dbReference>
<keyword evidence="5 13" id="KW-0862">Zinc</keyword>
<dbReference type="GO" id="GO:0005737">
    <property type="term" value="C:cytoplasm"/>
    <property type="evidence" value="ECO:0007669"/>
    <property type="project" value="UniProtKB-SubCell"/>
</dbReference>
<feature type="binding site" evidence="13">
    <location>
        <position position="90"/>
    </location>
    <ligand>
        <name>Zn(2+)</name>
        <dbReference type="ChEBI" id="CHEBI:29105"/>
    </ligand>
</feature>
<comment type="subcellular location">
    <subcellularLocation>
        <location evidence="1 9">Cytoplasm</location>
    </subcellularLocation>
</comment>
<dbReference type="InterPro" id="IPR023214">
    <property type="entry name" value="HAD_sf"/>
</dbReference>
<evidence type="ECO:0000256" key="8">
    <source>
        <dbReference type="ARBA" id="ARBA00061616"/>
    </source>
</evidence>
<protein>
    <recommendedName>
        <fullName evidence="7 9">D,D-heptose 1,7-bisphosphate phosphatase</fullName>
        <ecNumber evidence="9">3.1.3.-</ecNumber>
    </recommendedName>
</protein>
<dbReference type="Proteomes" id="UP000192911">
    <property type="component" value="Unassembled WGS sequence"/>
</dbReference>
<feature type="binding site" evidence="13">
    <location>
        <position position="11"/>
    </location>
    <ligand>
        <name>Mg(2+)</name>
        <dbReference type="ChEBI" id="CHEBI:18420"/>
    </ligand>
</feature>
<evidence type="ECO:0000256" key="10">
    <source>
        <dbReference type="PIRSR" id="PIRSR004682-1"/>
    </source>
</evidence>
<dbReference type="CDD" id="cd07503">
    <property type="entry name" value="HAD_HisB-N"/>
    <property type="match status" value="1"/>
</dbReference>
<comment type="cofactor">
    <cofactor evidence="13">
        <name>Zn(2+)</name>
        <dbReference type="ChEBI" id="CHEBI:29105"/>
    </cofactor>
</comment>
<reference evidence="15" key="1">
    <citation type="submission" date="2017-04" db="EMBL/GenBank/DDBJ databases">
        <authorList>
            <person name="Varghese N."/>
            <person name="Submissions S."/>
        </authorList>
    </citation>
    <scope>NUCLEOTIDE SEQUENCE [LARGE SCALE GENOMIC DNA]</scope>
    <source>
        <strain evidence="15">Ballard 720</strain>
    </source>
</reference>